<dbReference type="Pfam" id="PF22366">
    <property type="entry name" value="NDH2_C"/>
    <property type="match status" value="1"/>
</dbReference>
<feature type="region of interest" description="Disordered" evidence="17">
    <location>
        <begin position="459"/>
        <end position="489"/>
    </location>
</feature>
<evidence type="ECO:0000259" key="19">
    <source>
        <dbReference type="Pfam" id="PF22366"/>
    </source>
</evidence>
<dbReference type="SUPFAM" id="SSF52768">
    <property type="entry name" value="Arginase/deacetylase"/>
    <property type="match status" value="1"/>
</dbReference>
<evidence type="ECO:0000256" key="4">
    <source>
        <dbReference type="ARBA" id="ARBA00012168"/>
    </source>
</evidence>
<comment type="catalytic activity">
    <reaction evidence="14">
        <text>L-arginine + H2O = urea + L-ornithine</text>
        <dbReference type="Rhea" id="RHEA:20569"/>
        <dbReference type="ChEBI" id="CHEBI:15377"/>
        <dbReference type="ChEBI" id="CHEBI:16199"/>
        <dbReference type="ChEBI" id="CHEBI:32682"/>
        <dbReference type="ChEBI" id="CHEBI:46911"/>
        <dbReference type="EC" id="3.5.3.1"/>
    </reaction>
</comment>
<keyword evidence="11" id="KW-0560">Oxidoreductase</keyword>
<dbReference type="InterPro" id="IPR008672">
    <property type="entry name" value="Mad1"/>
</dbReference>
<feature type="region of interest" description="Disordered" evidence="17">
    <location>
        <begin position="90"/>
        <end position="123"/>
    </location>
</feature>
<dbReference type="Pfam" id="PF05557">
    <property type="entry name" value="MAD"/>
    <property type="match status" value="1"/>
</dbReference>
<comment type="pathway">
    <text evidence="2">Nitrogen metabolism; urea cycle; L-ornithine and urea from L-arginine: step 1/1.</text>
</comment>
<evidence type="ECO:0000256" key="12">
    <source>
        <dbReference type="ARBA" id="ARBA00023027"/>
    </source>
</evidence>
<dbReference type="InterPro" id="IPR054585">
    <property type="entry name" value="NDH2-like_C"/>
</dbReference>
<feature type="domain" description="External alternative NADH-ubiquinone oxidoreductase-like C-terminal" evidence="19">
    <location>
        <begin position="1477"/>
        <end position="1536"/>
    </location>
</feature>
<evidence type="ECO:0000256" key="11">
    <source>
        <dbReference type="ARBA" id="ARBA00023002"/>
    </source>
</evidence>
<dbReference type="CDD" id="cd09989">
    <property type="entry name" value="Arginase"/>
    <property type="match status" value="1"/>
</dbReference>
<evidence type="ECO:0000256" key="1">
    <source>
        <dbReference type="ARBA" id="ARBA00001936"/>
    </source>
</evidence>
<dbReference type="EC" id="3.5.3.1" evidence="4"/>
<dbReference type="PANTHER" id="PTHR43706:SF17">
    <property type="entry name" value="NADH DEHYDROGENASE (EUROFUNG)"/>
    <property type="match status" value="1"/>
</dbReference>
<dbReference type="GO" id="GO:0003954">
    <property type="term" value="F:NADH dehydrogenase activity"/>
    <property type="evidence" value="ECO:0007669"/>
    <property type="project" value="InterPro"/>
</dbReference>
<dbReference type="Gene3D" id="6.10.250.90">
    <property type="match status" value="1"/>
</dbReference>
<keyword evidence="6" id="KW-0056">Arginine metabolism</keyword>
<dbReference type="PROSITE" id="PS01053">
    <property type="entry name" value="ARGINASE_1"/>
    <property type="match status" value="1"/>
</dbReference>
<evidence type="ECO:0000256" key="5">
    <source>
        <dbReference type="ARBA" id="ARBA00018123"/>
    </source>
</evidence>
<dbReference type="Gene3D" id="3.30.457.60">
    <property type="match status" value="1"/>
</dbReference>
<dbReference type="Proteomes" id="UP000308549">
    <property type="component" value="Unassembled WGS sequence"/>
</dbReference>
<dbReference type="GO" id="GO:0006525">
    <property type="term" value="P:arginine metabolic process"/>
    <property type="evidence" value="ECO:0007669"/>
    <property type="project" value="UniProtKB-KW"/>
</dbReference>
<keyword evidence="16" id="KW-0175">Coiled coil</keyword>
<evidence type="ECO:0000256" key="17">
    <source>
        <dbReference type="SAM" id="MobiDB-lite"/>
    </source>
</evidence>
<feature type="compositionally biased region" description="Basic and acidic residues" evidence="17">
    <location>
        <begin position="102"/>
        <end position="123"/>
    </location>
</feature>
<evidence type="ECO:0000256" key="6">
    <source>
        <dbReference type="ARBA" id="ARBA00022503"/>
    </source>
</evidence>
<evidence type="ECO:0000256" key="16">
    <source>
        <dbReference type="SAM" id="Coils"/>
    </source>
</evidence>
<dbReference type="Gene3D" id="3.50.50.100">
    <property type="match status" value="1"/>
</dbReference>
<proteinExistence type="inferred from homology"/>
<dbReference type="EMBL" id="NAJL01000011">
    <property type="protein sequence ID" value="TKA30344.1"/>
    <property type="molecule type" value="Genomic_DNA"/>
</dbReference>
<evidence type="ECO:0000313" key="20">
    <source>
        <dbReference type="EMBL" id="TKA30344.1"/>
    </source>
</evidence>
<feature type="compositionally biased region" description="Polar residues" evidence="17">
    <location>
        <begin position="24"/>
        <end position="46"/>
    </location>
</feature>
<evidence type="ECO:0000256" key="13">
    <source>
        <dbReference type="ARBA" id="ARBA00023211"/>
    </source>
</evidence>
<comment type="caution">
    <text evidence="20">The sequence shown here is derived from an EMBL/GenBank/DDBJ whole genome shotgun (WGS) entry which is preliminary data.</text>
</comment>
<evidence type="ECO:0000259" key="18">
    <source>
        <dbReference type="Pfam" id="PF07992"/>
    </source>
</evidence>
<keyword evidence="7" id="KW-0285">Flavoprotein</keyword>
<dbReference type="FunFam" id="3.40.800.10:FF:000009">
    <property type="entry name" value="Arginase"/>
    <property type="match status" value="1"/>
</dbReference>
<keyword evidence="10" id="KW-0274">FAD</keyword>
<feature type="region of interest" description="Disordered" evidence="17">
    <location>
        <begin position="1"/>
        <end position="46"/>
    </location>
</feature>
<dbReference type="GO" id="GO:0007094">
    <property type="term" value="P:mitotic spindle assembly checkpoint signaling"/>
    <property type="evidence" value="ECO:0007669"/>
    <property type="project" value="InterPro"/>
</dbReference>
<evidence type="ECO:0000256" key="7">
    <source>
        <dbReference type="ARBA" id="ARBA00022630"/>
    </source>
</evidence>
<dbReference type="OrthoDB" id="331602at2759"/>
<dbReference type="SUPFAM" id="SSF75704">
    <property type="entry name" value="Mitotic arrest deficient-like 1, Mad1"/>
    <property type="match status" value="1"/>
</dbReference>
<evidence type="ECO:0000256" key="10">
    <source>
        <dbReference type="ARBA" id="ARBA00022827"/>
    </source>
</evidence>
<keyword evidence="13" id="KW-0464">Manganese</keyword>
<keyword evidence="12" id="KW-0520">NAD</keyword>
<comment type="cofactor">
    <cofactor evidence="1">
        <name>Mn(2+)</name>
        <dbReference type="ChEBI" id="CHEBI:29035"/>
    </cofactor>
</comment>
<dbReference type="InterPro" id="IPR023696">
    <property type="entry name" value="Ureohydrolase_dom_sf"/>
</dbReference>
<evidence type="ECO:0000313" key="21">
    <source>
        <dbReference type="Proteomes" id="UP000308549"/>
    </source>
</evidence>
<dbReference type="PROSITE" id="PS51409">
    <property type="entry name" value="ARGINASE_2"/>
    <property type="match status" value="1"/>
</dbReference>
<name>A0A4U0U5W2_9PEZI</name>
<evidence type="ECO:0000256" key="9">
    <source>
        <dbReference type="ARBA" id="ARBA00022801"/>
    </source>
</evidence>
<comment type="similarity">
    <text evidence="3">Belongs to the NADH dehydrogenase family.</text>
</comment>
<keyword evidence="8" id="KW-0479">Metal-binding</keyword>
<keyword evidence="21" id="KW-1185">Reference proteome</keyword>
<dbReference type="Gene3D" id="1.20.5.170">
    <property type="match status" value="1"/>
</dbReference>
<dbReference type="InterPro" id="IPR036188">
    <property type="entry name" value="FAD/NAD-bd_sf"/>
</dbReference>
<dbReference type="PANTHER" id="PTHR43706">
    <property type="entry name" value="NADH DEHYDROGENASE"/>
    <property type="match status" value="1"/>
</dbReference>
<gene>
    <name evidence="20" type="ORF">B0A50_02571</name>
</gene>
<dbReference type="Pfam" id="PF07992">
    <property type="entry name" value="Pyr_redox_2"/>
    <property type="match status" value="1"/>
</dbReference>
<dbReference type="GO" id="GO:0046872">
    <property type="term" value="F:metal ion binding"/>
    <property type="evidence" value="ECO:0007669"/>
    <property type="project" value="UniProtKB-KW"/>
</dbReference>
<comment type="similarity">
    <text evidence="15">Belongs to the arginase family.</text>
</comment>
<dbReference type="InterPro" id="IPR014033">
    <property type="entry name" value="Arginase"/>
</dbReference>
<protein>
    <recommendedName>
        <fullName evidence="5">Arginase</fullName>
        <ecNumber evidence="4">3.5.3.1</ecNumber>
    </recommendedName>
</protein>
<organism evidence="20 21">
    <name type="scientific">Salinomyces thailandicus</name>
    <dbReference type="NCBI Taxonomy" id="706561"/>
    <lineage>
        <taxon>Eukaryota</taxon>
        <taxon>Fungi</taxon>
        <taxon>Dikarya</taxon>
        <taxon>Ascomycota</taxon>
        <taxon>Pezizomycotina</taxon>
        <taxon>Dothideomycetes</taxon>
        <taxon>Dothideomycetidae</taxon>
        <taxon>Mycosphaerellales</taxon>
        <taxon>Teratosphaeriaceae</taxon>
        <taxon>Salinomyces</taxon>
    </lineage>
</organism>
<dbReference type="InterPro" id="IPR023753">
    <property type="entry name" value="FAD/NAD-binding_dom"/>
</dbReference>
<evidence type="ECO:0000256" key="3">
    <source>
        <dbReference type="ARBA" id="ARBA00005272"/>
    </source>
</evidence>
<accession>A0A4U0U5W2</accession>
<dbReference type="InterPro" id="IPR006035">
    <property type="entry name" value="Ureohydrolase"/>
</dbReference>
<dbReference type="NCBIfam" id="TIGR01229">
    <property type="entry name" value="rocF_arginase"/>
    <property type="match status" value="1"/>
</dbReference>
<dbReference type="InterPro" id="IPR020855">
    <property type="entry name" value="Ureohydrolase_Mn_BS"/>
</dbReference>
<dbReference type="InterPro" id="IPR045024">
    <property type="entry name" value="NDH-2"/>
</dbReference>
<evidence type="ECO:0000256" key="15">
    <source>
        <dbReference type="PROSITE-ProRule" id="PRU00742"/>
    </source>
</evidence>
<dbReference type="SUPFAM" id="SSF51905">
    <property type="entry name" value="FAD/NAD(P)-binding domain"/>
    <property type="match status" value="2"/>
</dbReference>
<feature type="coiled-coil region" evidence="16">
    <location>
        <begin position="349"/>
        <end position="411"/>
    </location>
</feature>
<dbReference type="Pfam" id="PF00491">
    <property type="entry name" value="Arginase"/>
    <property type="match status" value="1"/>
</dbReference>
<feature type="domain" description="FAD/NAD(P)-binding" evidence="18">
    <location>
        <begin position="1044"/>
        <end position="1357"/>
    </location>
</feature>
<reference evidence="20 21" key="1">
    <citation type="submission" date="2017-03" db="EMBL/GenBank/DDBJ databases">
        <title>Genomes of endolithic fungi from Antarctica.</title>
        <authorList>
            <person name="Coleine C."/>
            <person name="Masonjones S."/>
            <person name="Stajich J.E."/>
        </authorList>
    </citation>
    <scope>NUCLEOTIDE SEQUENCE [LARGE SCALE GENOMIC DNA]</scope>
    <source>
        <strain evidence="20 21">CCFEE 6315</strain>
    </source>
</reference>
<dbReference type="GO" id="GO:0000050">
    <property type="term" value="P:urea cycle"/>
    <property type="evidence" value="ECO:0007669"/>
    <property type="project" value="UniProtKB-UniPathway"/>
</dbReference>
<feature type="coiled-coil region" evidence="16">
    <location>
        <begin position="578"/>
        <end position="608"/>
    </location>
</feature>
<keyword evidence="9" id="KW-0378">Hydrolase</keyword>
<dbReference type="PRINTS" id="PR00116">
    <property type="entry name" value="ARGINASE"/>
</dbReference>
<evidence type="ECO:0000256" key="14">
    <source>
        <dbReference type="ARBA" id="ARBA00047391"/>
    </source>
</evidence>
<dbReference type="GO" id="GO:0004053">
    <property type="term" value="F:arginase activity"/>
    <property type="evidence" value="ECO:0007669"/>
    <property type="project" value="UniProtKB-EC"/>
</dbReference>
<dbReference type="GO" id="GO:0005739">
    <property type="term" value="C:mitochondrion"/>
    <property type="evidence" value="ECO:0007669"/>
    <property type="project" value="UniProtKB-ARBA"/>
</dbReference>
<dbReference type="Gene3D" id="3.40.800.10">
    <property type="entry name" value="Ureohydrolase domain"/>
    <property type="match status" value="1"/>
</dbReference>
<sequence length="1540" mass="172784">MSRSYQPTYDFLSGDHTSPPPKPQQQQLRETLKQSTVSRPDINNENLRAQLNTLQYEVDSLRQERELTSLNQQEEVRDAQNRAENDFKARQTAENEATAARKRADAAQRELQDVQDRTTNDKAQLEKKIRGLQDDNRSLREDLEDAQSELQGQERQNKYAQSELEQKYATLQASVEGVQQDLEAKVGALQTTQQKLVQKETQVGDLENEVLRLKAQTGDADTLAVIKKELSEQVAYIKKLEASNRDQLSELKQYRKMQKNIEVVEEEKRALEARVRMMEDLRRELSEAQLQKRILEDEKKGWTSYLDVEAAGETDMKYETPEQMARAFLQERLERLSLVDKLGSIQPEMNVKEERIQSLEGEKARLSVELETLRSSTPTSVPAPATDGKAVMRLQRQKNLVTKEVEYLRAQMKTFEAEEAEFNPEQVDEERVKRIHELEDMLEQYRGELQGLHLDLTKLESAAPVQPSLQTPKKRSREEEDDEDERLGQLRRKMRTLQDDLEKLQTHNTFLEAELRVGVSQIASLKETSRTRVLELKNNPTAEAEAIKMETLRTLRDENAALLAQMEGKPHGSKVVPISTLENARLQLDEMKSQMKQNEKKTMRLKQIWGSKSLEFREAVCSILGWRLDFMPNGRVKATSILYPNHFNKDGEEEENSIVFDGENGTMKVSGGPQSVFACEIKGMIEFWVEGRKEIPCFLAACTLEFYDRTTRATRASAVKMDAPTIQPKFLANGTDIGLVAVGFSGGQCKPGVDAAPMALIESGLVEQLTDDLEYKIHYDGQVHAYSDLIPQEDPDHRNMKKPRAVSAVTQQLSKQVYEHAKEGRFVLTLGGDHSIAIGTISGTAKAMRERLGRELAVIWVDAHADINTPETSDSGNIHGMPVAFLTGLASDKPDAPFGWLKDDQKFSVKKLVYIGLRDIDRGEKKILRENGIKAFSMHDVDRHGIGKVMDMALGWIGRDTPIHLSFDIDALDPMWAPSTGTAVRGGLTLREGDFIAECVHETGSLVALDLVEVNPSLEEQGAAETVRAGVSIVRCALGDTLERIVILGSGWAGYNLARSLNPRKFQTVVVSPRSYFVFTPLLASTSVGTLEFRTALEPVRSRTSKYDYIQGRADAVDFGKKEIVVRETVRDPNVGLLNTRAGEAKDERPLEMQIEASRGELFSMPYDKLVIGVGSYSQTFGIPGVKDFAYFLKDVQDARRIRNKLLSCFETAALPTTPAALKKQLLNFAIVGGGPTGVEFSGELRDIIREDMSKLYPQLTQHVQITVYDVADKILPMFDEKLAKYAHEHFASEGVTIKTSHRIRDLRRGFPTVDGTGVLNQDVKASGYTLTLQNGEQSEVGCGFVVWSTGLMSNPFVQKALSASFTAPASCVRMLEDVNTSPDSSTGWKVQKHPRSGSVITDDFLRVQVDSAEGHDDDNAKPAAILRDVFALGDCAAIVDTQYPATAQVAAQKAKWLARKLNKGDINTRGFSFASQGIMAYIGRWNAIVQMDKGSLSGRAAWVMWRGAYLTKSISWRNRLLIPIYWMINWAFGRDISRF</sequence>
<evidence type="ECO:0000256" key="2">
    <source>
        <dbReference type="ARBA" id="ARBA00005098"/>
    </source>
</evidence>
<evidence type="ECO:0000256" key="8">
    <source>
        <dbReference type="ARBA" id="ARBA00022723"/>
    </source>
</evidence>
<dbReference type="UniPathway" id="UPA00158">
    <property type="reaction ID" value="UER00270"/>
</dbReference>